<sequence>MSVFSKEIATRRLFGVDFDYFSYTFALVFFIFNLKRILYFQGTPWKLYGYLVFSSLISIVTLNMGYGGFLKQIIPILILYSVNFFIVGSGDWTNIFKLYVKFAYYSAIFGIIQFVASLGGIDLLNQTAGRLDSVAYEPSHYAALLVPAMVFAFFHYKEYKFYFNVMLVALILTLNLTGYLSFLFVISLAYINLVYFIFIIPLAYFLIFKVLIDFNENFNMRIVDTLAVFKGDVNVLNKQVRTNGTTVSLFSNLMVAKSNIENWHLLGSGVGGHEESYYRYFENSSFRHNWFFGLNAPSGHSLSIRILSELGIVGFVLYVYVLVKNLLLADSGICRNISLACLSHFVCKSFKLGGIIDYGTPFFFAMLIINGIQYRYNQNLKKKNDAN</sequence>
<accession>A0A0C1IW05</accession>
<dbReference type="EMBL" id="JSVC01000011">
    <property type="protein sequence ID" value="KIC94659.1"/>
    <property type="molecule type" value="Genomic_DNA"/>
</dbReference>
<feature type="transmembrane region" description="Helical" evidence="1">
    <location>
        <begin position="139"/>
        <end position="156"/>
    </location>
</feature>
<name>A0A0C1IW05_9BACT</name>
<feature type="transmembrane region" description="Helical" evidence="1">
    <location>
        <begin position="193"/>
        <end position="212"/>
    </location>
</feature>
<feature type="transmembrane region" description="Helical" evidence="1">
    <location>
        <begin position="47"/>
        <end position="66"/>
    </location>
</feature>
<keyword evidence="1" id="KW-0472">Membrane</keyword>
<organism evidence="2 3">
    <name type="scientific">Flavihumibacter solisilvae</name>
    <dbReference type="NCBI Taxonomy" id="1349421"/>
    <lineage>
        <taxon>Bacteria</taxon>
        <taxon>Pseudomonadati</taxon>
        <taxon>Bacteroidota</taxon>
        <taxon>Chitinophagia</taxon>
        <taxon>Chitinophagales</taxon>
        <taxon>Chitinophagaceae</taxon>
        <taxon>Flavihumibacter</taxon>
    </lineage>
</organism>
<protein>
    <recommendedName>
        <fullName evidence="4">O-antigen polymerase</fullName>
    </recommendedName>
</protein>
<reference evidence="2 3" key="1">
    <citation type="submission" date="2014-11" db="EMBL/GenBank/DDBJ databases">
        <title>Genome sequence of Flavihumibacter solisilvae 3-3.</title>
        <authorList>
            <person name="Zhou G."/>
            <person name="Li M."/>
            <person name="Wang G."/>
        </authorList>
    </citation>
    <scope>NUCLEOTIDE SEQUENCE [LARGE SCALE GENOMIC DNA]</scope>
    <source>
        <strain evidence="2 3">3-3</strain>
    </source>
</reference>
<keyword evidence="3" id="KW-1185">Reference proteome</keyword>
<feature type="transmembrane region" description="Helical" evidence="1">
    <location>
        <begin position="302"/>
        <end position="323"/>
    </location>
</feature>
<feature type="transmembrane region" description="Helical" evidence="1">
    <location>
        <begin position="72"/>
        <end position="90"/>
    </location>
</feature>
<feature type="transmembrane region" description="Helical" evidence="1">
    <location>
        <begin position="20"/>
        <end position="40"/>
    </location>
</feature>
<proteinExistence type="predicted"/>
<keyword evidence="1" id="KW-0812">Transmembrane</keyword>
<comment type="caution">
    <text evidence="2">The sequence shown here is derived from an EMBL/GenBank/DDBJ whole genome shotgun (WGS) entry which is preliminary data.</text>
</comment>
<dbReference type="Proteomes" id="UP000031408">
    <property type="component" value="Unassembled WGS sequence"/>
</dbReference>
<feature type="transmembrane region" description="Helical" evidence="1">
    <location>
        <begin position="163"/>
        <end position="187"/>
    </location>
</feature>
<dbReference type="AlphaFoldDB" id="A0A0C1IW05"/>
<evidence type="ECO:0000313" key="3">
    <source>
        <dbReference type="Proteomes" id="UP000031408"/>
    </source>
</evidence>
<evidence type="ECO:0000313" key="2">
    <source>
        <dbReference type="EMBL" id="KIC94659.1"/>
    </source>
</evidence>
<feature type="transmembrane region" description="Helical" evidence="1">
    <location>
        <begin position="102"/>
        <end position="119"/>
    </location>
</feature>
<evidence type="ECO:0008006" key="4">
    <source>
        <dbReference type="Google" id="ProtNLM"/>
    </source>
</evidence>
<dbReference type="STRING" id="1349421.OI18_11285"/>
<gene>
    <name evidence="2" type="ORF">OI18_11285</name>
</gene>
<keyword evidence="1" id="KW-1133">Transmembrane helix</keyword>
<evidence type="ECO:0000256" key="1">
    <source>
        <dbReference type="SAM" id="Phobius"/>
    </source>
</evidence>
<feature type="transmembrane region" description="Helical" evidence="1">
    <location>
        <begin position="355"/>
        <end position="374"/>
    </location>
</feature>